<dbReference type="EMBL" id="JAUKUD010000006">
    <property type="protein sequence ID" value="KAK0741112.1"/>
    <property type="molecule type" value="Genomic_DNA"/>
</dbReference>
<dbReference type="PROSITE" id="PS51186">
    <property type="entry name" value="GNAT"/>
    <property type="match status" value="1"/>
</dbReference>
<evidence type="ECO:0000256" key="3">
    <source>
        <dbReference type="ARBA" id="ARBA00038502"/>
    </source>
</evidence>
<feature type="domain" description="N-acetyltransferase" evidence="4">
    <location>
        <begin position="36"/>
        <end position="192"/>
    </location>
</feature>
<dbReference type="AlphaFoldDB" id="A0AA40EKN2"/>
<evidence type="ECO:0000313" key="5">
    <source>
        <dbReference type="EMBL" id="KAK0741112.1"/>
    </source>
</evidence>
<proteinExistence type="inferred from homology"/>
<dbReference type="Gene3D" id="3.40.630.30">
    <property type="match status" value="1"/>
</dbReference>
<dbReference type="GO" id="GO:0016747">
    <property type="term" value="F:acyltransferase activity, transferring groups other than amino-acyl groups"/>
    <property type="evidence" value="ECO:0007669"/>
    <property type="project" value="InterPro"/>
</dbReference>
<dbReference type="PANTHER" id="PTHR43792">
    <property type="entry name" value="GNAT FAMILY, PUTATIVE (AFU_ORTHOLOGUE AFUA_3G00765)-RELATED-RELATED"/>
    <property type="match status" value="1"/>
</dbReference>
<sequence length="202" mass="22583">MALSANTTGVTASETRPIPEPILVTPRCIIRRFHISDIPAVAHHANNPNVARRLRPHFPSPYTIADAEAWYEHTCAWEKPLSYAICDPVSNTFMASIGIRPLGGDETRTAELGYWLGEEFWGRGIMTDAATGFARWVLENFEPDEVERLEASVYATNQASQKVLTKAGFVYEGTRRRAGSKHGEVFDILTYGMIRQDLKEGK</sequence>
<evidence type="ECO:0000256" key="1">
    <source>
        <dbReference type="ARBA" id="ARBA00022679"/>
    </source>
</evidence>
<keyword evidence="1" id="KW-0808">Transferase</keyword>
<dbReference type="Pfam" id="PF13302">
    <property type="entry name" value="Acetyltransf_3"/>
    <property type="match status" value="1"/>
</dbReference>
<dbReference type="InterPro" id="IPR016181">
    <property type="entry name" value="Acyl_CoA_acyltransferase"/>
</dbReference>
<keyword evidence="6" id="KW-1185">Reference proteome</keyword>
<gene>
    <name evidence="5" type="ORF">B0T18DRAFT_440501</name>
</gene>
<reference evidence="5" key="1">
    <citation type="submission" date="2023-06" db="EMBL/GenBank/DDBJ databases">
        <title>Genome-scale phylogeny and comparative genomics of the fungal order Sordariales.</title>
        <authorList>
            <consortium name="Lawrence Berkeley National Laboratory"/>
            <person name="Hensen N."/>
            <person name="Bonometti L."/>
            <person name="Westerberg I."/>
            <person name="Brannstrom I.O."/>
            <person name="Guillou S."/>
            <person name="Cros-Aarteil S."/>
            <person name="Calhoun S."/>
            <person name="Haridas S."/>
            <person name="Kuo A."/>
            <person name="Mondo S."/>
            <person name="Pangilinan J."/>
            <person name="Riley R."/>
            <person name="LaButti K."/>
            <person name="Andreopoulos B."/>
            <person name="Lipzen A."/>
            <person name="Chen C."/>
            <person name="Yanf M."/>
            <person name="Daum C."/>
            <person name="Ng V."/>
            <person name="Clum A."/>
            <person name="Steindorff A."/>
            <person name="Ohm R."/>
            <person name="Martin F."/>
            <person name="Silar P."/>
            <person name="Natvig D."/>
            <person name="Lalanne C."/>
            <person name="Gautier V."/>
            <person name="Ament-velasquez S.L."/>
            <person name="Kruys A."/>
            <person name="Hutchinson M.I."/>
            <person name="Powell A.J."/>
            <person name="Barry K."/>
            <person name="Miller A.N."/>
            <person name="Grigoriev I.V."/>
            <person name="Debuchy R."/>
            <person name="Gladieux P."/>
            <person name="Thoren M.H."/>
            <person name="Johannesson H."/>
        </authorList>
    </citation>
    <scope>NUCLEOTIDE SEQUENCE</scope>
    <source>
        <strain evidence="5">SMH3187-1</strain>
    </source>
</reference>
<organism evidence="5 6">
    <name type="scientific">Schizothecium vesticola</name>
    <dbReference type="NCBI Taxonomy" id="314040"/>
    <lineage>
        <taxon>Eukaryota</taxon>
        <taxon>Fungi</taxon>
        <taxon>Dikarya</taxon>
        <taxon>Ascomycota</taxon>
        <taxon>Pezizomycotina</taxon>
        <taxon>Sordariomycetes</taxon>
        <taxon>Sordariomycetidae</taxon>
        <taxon>Sordariales</taxon>
        <taxon>Schizotheciaceae</taxon>
        <taxon>Schizothecium</taxon>
    </lineage>
</organism>
<dbReference type="InterPro" id="IPR051531">
    <property type="entry name" value="N-acetyltransferase"/>
</dbReference>
<evidence type="ECO:0000256" key="2">
    <source>
        <dbReference type="ARBA" id="ARBA00023315"/>
    </source>
</evidence>
<dbReference type="PANTHER" id="PTHR43792:SF8">
    <property type="entry name" value="[RIBOSOMAL PROTEIN US5]-ALANINE N-ACETYLTRANSFERASE"/>
    <property type="match status" value="1"/>
</dbReference>
<evidence type="ECO:0000259" key="4">
    <source>
        <dbReference type="PROSITE" id="PS51186"/>
    </source>
</evidence>
<evidence type="ECO:0000313" key="6">
    <source>
        <dbReference type="Proteomes" id="UP001172155"/>
    </source>
</evidence>
<comment type="similarity">
    <text evidence="3">Belongs to the acetyltransferase family. RimJ subfamily.</text>
</comment>
<accession>A0AA40EKN2</accession>
<dbReference type="InterPro" id="IPR000182">
    <property type="entry name" value="GNAT_dom"/>
</dbReference>
<dbReference type="Proteomes" id="UP001172155">
    <property type="component" value="Unassembled WGS sequence"/>
</dbReference>
<comment type="caution">
    <text evidence="5">The sequence shown here is derived from an EMBL/GenBank/DDBJ whole genome shotgun (WGS) entry which is preliminary data.</text>
</comment>
<protein>
    <submittedName>
        <fullName evidence="5">Acyl-CoA N-acyltransferase</fullName>
    </submittedName>
</protein>
<name>A0AA40EKN2_9PEZI</name>
<dbReference type="SUPFAM" id="SSF55729">
    <property type="entry name" value="Acyl-CoA N-acyltransferases (Nat)"/>
    <property type="match status" value="1"/>
</dbReference>
<keyword evidence="2" id="KW-0012">Acyltransferase</keyword>